<name>A0A1W1ZZK6_9RHOB</name>
<dbReference type="RefSeq" id="WP_179141424.1">
    <property type="nucleotide sequence ID" value="NZ_FWYD01000002.1"/>
</dbReference>
<evidence type="ECO:0000313" key="2">
    <source>
        <dbReference type="Proteomes" id="UP000192330"/>
    </source>
</evidence>
<gene>
    <name evidence="1" type="ORF">SAMN06295998_102265</name>
</gene>
<accession>A0A1W1ZZK6</accession>
<protein>
    <submittedName>
        <fullName evidence="1">Uncharacterized protein</fullName>
    </submittedName>
</protein>
<dbReference type="Proteomes" id="UP000192330">
    <property type="component" value="Unassembled WGS sequence"/>
</dbReference>
<keyword evidence="2" id="KW-1185">Reference proteome</keyword>
<organism evidence="1 2">
    <name type="scientific">Primorskyibacter flagellatus</name>
    <dbReference type="NCBI Taxonomy" id="1387277"/>
    <lineage>
        <taxon>Bacteria</taxon>
        <taxon>Pseudomonadati</taxon>
        <taxon>Pseudomonadota</taxon>
        <taxon>Alphaproteobacteria</taxon>
        <taxon>Rhodobacterales</taxon>
        <taxon>Roseobacteraceae</taxon>
        <taxon>Primorskyibacter</taxon>
    </lineage>
</organism>
<reference evidence="1 2" key="1">
    <citation type="submission" date="2017-04" db="EMBL/GenBank/DDBJ databases">
        <authorList>
            <person name="Afonso C.L."/>
            <person name="Miller P.J."/>
            <person name="Scott M.A."/>
            <person name="Spackman E."/>
            <person name="Goraichik I."/>
            <person name="Dimitrov K.M."/>
            <person name="Suarez D.L."/>
            <person name="Swayne D.E."/>
        </authorList>
    </citation>
    <scope>NUCLEOTIDE SEQUENCE [LARGE SCALE GENOMIC DNA]</scope>
    <source>
        <strain evidence="1 2">CGMCC 1.12644</strain>
    </source>
</reference>
<dbReference type="EMBL" id="FWYD01000002">
    <property type="protein sequence ID" value="SMC53642.1"/>
    <property type="molecule type" value="Genomic_DNA"/>
</dbReference>
<proteinExistence type="predicted"/>
<dbReference type="STRING" id="1387277.SAMN06295998_102265"/>
<evidence type="ECO:0000313" key="1">
    <source>
        <dbReference type="EMBL" id="SMC53642.1"/>
    </source>
</evidence>
<sequence length="56" mass="6065">MEPSLPFPIYGSETFAGRLSAVKYPFQTDFTHAPAKIHAGACRKLFVARKPPDGSG</sequence>
<dbReference type="AlphaFoldDB" id="A0A1W1ZZK6"/>